<dbReference type="GO" id="GO:0003677">
    <property type="term" value="F:DNA binding"/>
    <property type="evidence" value="ECO:0007669"/>
    <property type="project" value="UniProtKB-UniRule"/>
</dbReference>
<gene>
    <name evidence="5" type="ORF">F9U64_11880</name>
</gene>
<dbReference type="SUPFAM" id="SSF46689">
    <property type="entry name" value="Homeodomain-like"/>
    <property type="match status" value="1"/>
</dbReference>
<dbReference type="PANTHER" id="PTHR43479:SF21">
    <property type="entry name" value="TRANSCRIPTIONAL REGULATOR, TETR FAMILY"/>
    <property type="match status" value="1"/>
</dbReference>
<organism evidence="5 6">
    <name type="scientific">Gracilibacillus oryzae</name>
    <dbReference type="NCBI Taxonomy" id="1672701"/>
    <lineage>
        <taxon>Bacteria</taxon>
        <taxon>Bacillati</taxon>
        <taxon>Bacillota</taxon>
        <taxon>Bacilli</taxon>
        <taxon>Bacillales</taxon>
        <taxon>Bacillaceae</taxon>
        <taxon>Gracilibacillus</taxon>
    </lineage>
</organism>
<dbReference type="Pfam" id="PF00440">
    <property type="entry name" value="TetR_N"/>
    <property type="match status" value="1"/>
</dbReference>
<keyword evidence="6" id="KW-1185">Reference proteome</keyword>
<dbReference type="RefSeq" id="WP_153403658.1">
    <property type="nucleotide sequence ID" value="NZ_ML762431.1"/>
</dbReference>
<dbReference type="InterPro" id="IPR050624">
    <property type="entry name" value="HTH-type_Tx_Regulator"/>
</dbReference>
<name>A0A7C8KRK3_9BACI</name>
<dbReference type="InterPro" id="IPR009057">
    <property type="entry name" value="Homeodomain-like_sf"/>
</dbReference>
<evidence type="ECO:0000313" key="6">
    <source>
        <dbReference type="Proteomes" id="UP000480246"/>
    </source>
</evidence>
<sequence length="193" mass="22613">MKKSGFELRREAKMKSIEEAAFKLLNQKEIAQITMEEIAKDAGASKVTLFNYYHSKENLVNTTIRNYLTSIMEDYDRLIESELSFEQTYIELTQYKMQNIDSMSAVFLQNVMQQFQSDTSFMDQNIQEITDQLMLRLFQKGRTEGKINPAYSDEVLKMYMHIFTEGLRSKTLNSDHLIEYGAQISQMFMNGLR</sequence>
<accession>A0A7C8KRK3</accession>
<dbReference type="InterPro" id="IPR001647">
    <property type="entry name" value="HTH_TetR"/>
</dbReference>
<feature type="domain" description="HTH tetR-type" evidence="4">
    <location>
        <begin position="11"/>
        <end position="71"/>
    </location>
</feature>
<comment type="caution">
    <text evidence="5">The sequence shown here is derived from an EMBL/GenBank/DDBJ whole genome shotgun (WGS) entry which is preliminary data.</text>
</comment>
<evidence type="ECO:0000313" key="5">
    <source>
        <dbReference type="EMBL" id="KAB8133603.1"/>
    </source>
</evidence>
<keyword evidence="1" id="KW-0678">Repressor</keyword>
<evidence type="ECO:0000259" key="4">
    <source>
        <dbReference type="PROSITE" id="PS50977"/>
    </source>
</evidence>
<keyword evidence="2 3" id="KW-0238">DNA-binding</keyword>
<reference evidence="5 6" key="1">
    <citation type="submission" date="2019-10" db="EMBL/GenBank/DDBJ databases">
        <title>Gracilibacillus sp. nov. isolated from rice seeds.</title>
        <authorList>
            <person name="He S."/>
        </authorList>
    </citation>
    <scope>NUCLEOTIDE SEQUENCE [LARGE SCALE GENOMIC DNA]</scope>
    <source>
        <strain evidence="5 6">TD8</strain>
    </source>
</reference>
<protein>
    <submittedName>
        <fullName evidence="5">TetR/AcrR family transcriptional regulator</fullName>
    </submittedName>
</protein>
<dbReference type="PROSITE" id="PS50977">
    <property type="entry name" value="HTH_TETR_2"/>
    <property type="match status" value="1"/>
</dbReference>
<dbReference type="EMBL" id="WEID01000057">
    <property type="protein sequence ID" value="KAB8133603.1"/>
    <property type="molecule type" value="Genomic_DNA"/>
</dbReference>
<dbReference type="AlphaFoldDB" id="A0A7C8KRK3"/>
<evidence type="ECO:0000256" key="3">
    <source>
        <dbReference type="PROSITE-ProRule" id="PRU00335"/>
    </source>
</evidence>
<evidence type="ECO:0000256" key="1">
    <source>
        <dbReference type="ARBA" id="ARBA00022491"/>
    </source>
</evidence>
<dbReference type="PANTHER" id="PTHR43479">
    <property type="entry name" value="ACREF/ENVCD OPERON REPRESSOR-RELATED"/>
    <property type="match status" value="1"/>
</dbReference>
<evidence type="ECO:0000256" key="2">
    <source>
        <dbReference type="ARBA" id="ARBA00023125"/>
    </source>
</evidence>
<dbReference type="OrthoDB" id="113732at2"/>
<proteinExistence type="predicted"/>
<dbReference type="Proteomes" id="UP000480246">
    <property type="component" value="Unassembled WGS sequence"/>
</dbReference>
<dbReference type="Gene3D" id="1.10.357.10">
    <property type="entry name" value="Tetracycline Repressor, domain 2"/>
    <property type="match status" value="1"/>
</dbReference>
<feature type="DNA-binding region" description="H-T-H motif" evidence="3">
    <location>
        <begin position="34"/>
        <end position="53"/>
    </location>
</feature>